<evidence type="ECO:0000313" key="5">
    <source>
        <dbReference type="Proteomes" id="UP000593576"/>
    </source>
</evidence>
<accession>A0A7J9KY29</accession>
<evidence type="ECO:0000313" key="4">
    <source>
        <dbReference type="EMBL" id="MBA0851370.1"/>
    </source>
</evidence>
<evidence type="ECO:0000259" key="3">
    <source>
        <dbReference type="Pfam" id="PF26130"/>
    </source>
</evidence>
<keyword evidence="5" id="KW-1185">Reference proteome</keyword>
<dbReference type="EMBL" id="JABFAF010000003">
    <property type="protein sequence ID" value="MBA0851370.1"/>
    <property type="molecule type" value="Genomic_DNA"/>
</dbReference>
<keyword evidence="2" id="KW-1133">Transmembrane helix</keyword>
<protein>
    <recommendedName>
        <fullName evidence="3">PB1-like domain-containing protein</fullName>
    </recommendedName>
</protein>
<feature type="transmembrane region" description="Helical" evidence="2">
    <location>
        <begin position="327"/>
        <end position="350"/>
    </location>
</feature>
<evidence type="ECO:0000256" key="1">
    <source>
        <dbReference type="SAM" id="MobiDB-lite"/>
    </source>
</evidence>
<dbReference type="AlphaFoldDB" id="A0A7J9KY29"/>
<feature type="compositionally biased region" description="Basic and acidic residues" evidence="1">
    <location>
        <begin position="278"/>
        <end position="291"/>
    </location>
</feature>
<gene>
    <name evidence="4" type="ORF">Goshw_018833</name>
</gene>
<dbReference type="OrthoDB" id="998442at2759"/>
<feature type="region of interest" description="Disordered" evidence="1">
    <location>
        <begin position="181"/>
        <end position="291"/>
    </location>
</feature>
<dbReference type="Pfam" id="PF26130">
    <property type="entry name" value="PB1-like"/>
    <property type="match status" value="1"/>
</dbReference>
<sequence length="396" mass="42722">MCTEEEYYINLYVRGILVRDPHVRYSGGEMVRLKEDPDTISYFELCKIVKNGLSFNTMQLIYFHVLGNRTLQYNLRAVWNDSSTIDMLNNWVKHKKINMYVEHEIDTVIFADDDLMLAVATVEGASDGNEGVEVVGSIGGARVVSLNGDSVEVAGSESGESGERLGGEGVELLAVKMGAEVAGSKGGEGDEVEGGEDGKGAEGLNRDGAEGTEVTGSKVGERVEGGEGGKGIEVAGNQSSKGGEGRVGVKGLDSLDASFEGLEEGDGGLNSSVDEDEGKTSGKSKETVLDKTESESFEELFDVEVLEEVKGEKLNDRVNREEEEMRLNILIVMIMGAYLGQMMLTILILVEEEVGSPHTIQTQQVHTSILGLCLQMVSNSNPQFISSQYVVEGNLR</sequence>
<dbReference type="Proteomes" id="UP000593576">
    <property type="component" value="Unassembled WGS sequence"/>
</dbReference>
<organism evidence="4 5">
    <name type="scientific">Gossypium schwendimanii</name>
    <name type="common">Cotton</name>
    <dbReference type="NCBI Taxonomy" id="34291"/>
    <lineage>
        <taxon>Eukaryota</taxon>
        <taxon>Viridiplantae</taxon>
        <taxon>Streptophyta</taxon>
        <taxon>Embryophyta</taxon>
        <taxon>Tracheophyta</taxon>
        <taxon>Spermatophyta</taxon>
        <taxon>Magnoliopsida</taxon>
        <taxon>eudicotyledons</taxon>
        <taxon>Gunneridae</taxon>
        <taxon>Pentapetalae</taxon>
        <taxon>rosids</taxon>
        <taxon>malvids</taxon>
        <taxon>Malvales</taxon>
        <taxon>Malvaceae</taxon>
        <taxon>Malvoideae</taxon>
        <taxon>Gossypium</taxon>
    </lineage>
</organism>
<feature type="domain" description="PB1-like" evidence="3">
    <location>
        <begin position="6"/>
        <end position="103"/>
    </location>
</feature>
<feature type="compositionally biased region" description="Basic and acidic residues" evidence="1">
    <location>
        <begin position="196"/>
        <end position="209"/>
    </location>
</feature>
<keyword evidence="2" id="KW-0812">Transmembrane</keyword>
<keyword evidence="2" id="KW-0472">Membrane</keyword>
<proteinExistence type="predicted"/>
<name>A0A7J9KY29_GOSSC</name>
<dbReference type="InterPro" id="IPR058594">
    <property type="entry name" value="PB1-like_dom_pln"/>
</dbReference>
<reference evidence="4 5" key="1">
    <citation type="journal article" date="2019" name="Genome Biol. Evol.">
        <title>Insights into the evolution of the New World diploid cottons (Gossypium, subgenus Houzingenia) based on genome sequencing.</title>
        <authorList>
            <person name="Grover C.E."/>
            <person name="Arick M.A. 2nd"/>
            <person name="Thrash A."/>
            <person name="Conover J.L."/>
            <person name="Sanders W.S."/>
            <person name="Peterson D.G."/>
            <person name="Frelichowski J.E."/>
            <person name="Scheffler J.A."/>
            <person name="Scheffler B.E."/>
            <person name="Wendel J.F."/>
        </authorList>
    </citation>
    <scope>NUCLEOTIDE SEQUENCE [LARGE SCALE GENOMIC DNA]</scope>
    <source>
        <strain evidence="4">1</strain>
        <tissue evidence="4">Leaf</tissue>
    </source>
</reference>
<comment type="caution">
    <text evidence="4">The sequence shown here is derived from an EMBL/GenBank/DDBJ whole genome shotgun (WGS) entry which is preliminary data.</text>
</comment>
<evidence type="ECO:0000256" key="2">
    <source>
        <dbReference type="SAM" id="Phobius"/>
    </source>
</evidence>